<evidence type="ECO:0000313" key="3">
    <source>
        <dbReference type="Proteomes" id="UP000009159"/>
    </source>
</evidence>
<accession>A1T821</accession>
<organism evidence="2 3">
    <name type="scientific">Mycolicibacterium vanbaalenii (strain DSM 7251 / JCM 13017 / BCRC 16820 / KCTC 9966 / NRRL B-24157 / PYR-1)</name>
    <name type="common">Mycobacterium vanbaalenii</name>
    <dbReference type="NCBI Taxonomy" id="350058"/>
    <lineage>
        <taxon>Bacteria</taxon>
        <taxon>Bacillati</taxon>
        <taxon>Actinomycetota</taxon>
        <taxon>Actinomycetes</taxon>
        <taxon>Mycobacteriales</taxon>
        <taxon>Mycobacteriaceae</taxon>
        <taxon>Mycolicibacterium</taxon>
    </lineage>
</organism>
<name>A1T821_MYCVP</name>
<dbReference type="HOGENOM" id="CLU_2539024_0_0_11"/>
<feature type="compositionally biased region" description="Basic and acidic residues" evidence="1">
    <location>
        <begin position="53"/>
        <end position="68"/>
    </location>
</feature>
<proteinExistence type="predicted"/>
<dbReference type="AlphaFoldDB" id="A1T821"/>
<feature type="region of interest" description="Disordered" evidence="1">
    <location>
        <begin position="53"/>
        <end position="83"/>
    </location>
</feature>
<dbReference type="EMBL" id="CP000511">
    <property type="protein sequence ID" value="ABM13321.1"/>
    <property type="molecule type" value="Genomic_DNA"/>
</dbReference>
<keyword evidence="3" id="KW-1185">Reference proteome</keyword>
<evidence type="ECO:0000256" key="1">
    <source>
        <dbReference type="SAM" id="MobiDB-lite"/>
    </source>
</evidence>
<sequence>MRVGIHCSATLPRCLPTILLGGCTGLHRLLGDLLLADLLHRLLGDLVGDQLRHNRNDTPDWPNREHAGDLLSPNSQLAEVGGL</sequence>
<dbReference type="STRING" id="350058.Mvan_2510"/>
<dbReference type="Proteomes" id="UP000009159">
    <property type="component" value="Chromosome"/>
</dbReference>
<reference evidence="2" key="1">
    <citation type="submission" date="2006-12" db="EMBL/GenBank/DDBJ databases">
        <title>Complete sequence of Mycobacterium vanbaalenii PYR-1.</title>
        <authorList>
            <consortium name="US DOE Joint Genome Institute"/>
            <person name="Copeland A."/>
            <person name="Lucas S."/>
            <person name="Lapidus A."/>
            <person name="Barry K."/>
            <person name="Detter J.C."/>
            <person name="Glavina del Rio T."/>
            <person name="Hammon N."/>
            <person name="Israni S."/>
            <person name="Dalin E."/>
            <person name="Tice H."/>
            <person name="Pitluck S."/>
            <person name="Singan V."/>
            <person name="Schmutz J."/>
            <person name="Larimer F."/>
            <person name="Land M."/>
            <person name="Hauser L."/>
            <person name="Kyrpides N."/>
            <person name="Anderson I.J."/>
            <person name="Miller C."/>
            <person name="Richardson P."/>
        </authorList>
    </citation>
    <scope>NUCLEOTIDE SEQUENCE [LARGE SCALE GENOMIC DNA]</scope>
    <source>
        <strain evidence="2">PYR-1</strain>
    </source>
</reference>
<evidence type="ECO:0000313" key="2">
    <source>
        <dbReference type="EMBL" id="ABM13321.1"/>
    </source>
</evidence>
<dbReference type="KEGG" id="mva:Mvan_2510"/>
<protein>
    <submittedName>
        <fullName evidence="2">Uncharacterized protein</fullName>
    </submittedName>
</protein>
<gene>
    <name evidence="2" type="ordered locus">Mvan_2510</name>
</gene>